<sequence length="80" mass="8695">MKKNPDTNIGRAVGFDIGVLDGTLNAIIMRLQHTPLTVDAPAAAPNIFVFVLDRDQAADLSRQLLDALGWFKTHSSEPAH</sequence>
<dbReference type="Proteomes" id="UP001161276">
    <property type="component" value="Unassembled WGS sequence"/>
</dbReference>
<dbReference type="EMBL" id="JAOCKG010000004">
    <property type="protein sequence ID" value="MDH2051293.1"/>
    <property type="molecule type" value="Genomic_DNA"/>
</dbReference>
<comment type="caution">
    <text evidence="1">The sequence shown here is derived from an EMBL/GenBank/DDBJ whole genome shotgun (WGS) entry which is preliminary data.</text>
</comment>
<proteinExistence type="predicted"/>
<gene>
    <name evidence="1" type="ORF">N5K24_12855</name>
</gene>
<name>A0AA42WBC2_9BURK</name>
<accession>A0AA42WBC2</accession>
<reference evidence="1" key="1">
    <citation type="submission" date="2022-09" db="EMBL/GenBank/DDBJ databases">
        <title>Intensive care unit water sources are persistently colonized with multi-drug resistant bacteria and are the site of extensive horizontal gene transfer of antibiotic resistance genes.</title>
        <authorList>
            <person name="Diorio-Toth L."/>
        </authorList>
    </citation>
    <scope>NUCLEOTIDE SEQUENCE</scope>
    <source>
        <strain evidence="1">GD03676</strain>
    </source>
</reference>
<dbReference type="AlphaFoldDB" id="A0AA42WBC2"/>
<evidence type="ECO:0000313" key="1">
    <source>
        <dbReference type="EMBL" id="MDH2051293.1"/>
    </source>
</evidence>
<protein>
    <submittedName>
        <fullName evidence="1">Uncharacterized protein</fullName>
    </submittedName>
</protein>
<evidence type="ECO:0000313" key="2">
    <source>
        <dbReference type="Proteomes" id="UP001161276"/>
    </source>
</evidence>
<organism evidence="1 2">
    <name type="scientific">Achromobacter marplatensis</name>
    <dbReference type="NCBI Taxonomy" id="470868"/>
    <lineage>
        <taxon>Bacteria</taxon>
        <taxon>Pseudomonadati</taxon>
        <taxon>Pseudomonadota</taxon>
        <taxon>Betaproteobacteria</taxon>
        <taxon>Burkholderiales</taxon>
        <taxon>Alcaligenaceae</taxon>
        <taxon>Achromobacter</taxon>
    </lineage>
</organism>
<dbReference type="RefSeq" id="WP_105557926.1">
    <property type="nucleotide sequence ID" value="NZ_JAOCKG010000004.1"/>
</dbReference>